<accession>A0A8S4QD31</accession>
<feature type="non-terminal residue" evidence="1">
    <location>
        <position position="1"/>
    </location>
</feature>
<evidence type="ECO:0000313" key="1">
    <source>
        <dbReference type="EMBL" id="CAH2208466.1"/>
    </source>
</evidence>
<organism evidence="1 2">
    <name type="scientific">Pararge aegeria aegeria</name>
    <dbReference type="NCBI Taxonomy" id="348720"/>
    <lineage>
        <taxon>Eukaryota</taxon>
        <taxon>Metazoa</taxon>
        <taxon>Ecdysozoa</taxon>
        <taxon>Arthropoda</taxon>
        <taxon>Hexapoda</taxon>
        <taxon>Insecta</taxon>
        <taxon>Pterygota</taxon>
        <taxon>Neoptera</taxon>
        <taxon>Endopterygota</taxon>
        <taxon>Lepidoptera</taxon>
        <taxon>Glossata</taxon>
        <taxon>Ditrysia</taxon>
        <taxon>Papilionoidea</taxon>
        <taxon>Nymphalidae</taxon>
        <taxon>Satyrinae</taxon>
        <taxon>Satyrini</taxon>
        <taxon>Parargina</taxon>
        <taxon>Pararge</taxon>
    </lineage>
</organism>
<reference evidence="1" key="1">
    <citation type="submission" date="2022-03" db="EMBL/GenBank/DDBJ databases">
        <authorList>
            <person name="Lindestad O."/>
        </authorList>
    </citation>
    <scope>NUCLEOTIDE SEQUENCE</scope>
</reference>
<protein>
    <submittedName>
        <fullName evidence="1">Jg25291 protein</fullName>
    </submittedName>
</protein>
<keyword evidence="2" id="KW-1185">Reference proteome</keyword>
<evidence type="ECO:0000313" key="2">
    <source>
        <dbReference type="Proteomes" id="UP000838756"/>
    </source>
</evidence>
<gene>
    <name evidence="1" type="primary">jg25291</name>
    <name evidence="1" type="ORF">PAEG_LOCUS1081</name>
</gene>
<proteinExistence type="predicted"/>
<dbReference type="AlphaFoldDB" id="A0A8S4QD31"/>
<comment type="caution">
    <text evidence="1">The sequence shown here is derived from an EMBL/GenBank/DDBJ whole genome shotgun (WGS) entry which is preliminary data.</text>
</comment>
<name>A0A8S4QD31_9NEOP</name>
<dbReference type="EMBL" id="CAKXAJ010003673">
    <property type="protein sequence ID" value="CAH2208466.1"/>
    <property type="molecule type" value="Genomic_DNA"/>
</dbReference>
<dbReference type="OrthoDB" id="10263978at2759"/>
<dbReference type="Proteomes" id="UP000838756">
    <property type="component" value="Unassembled WGS sequence"/>
</dbReference>
<sequence>LPWMFLTGVARHNMKKHLLNACALLLKSTSCINHRLVDLLSTHLGAVNDERDLQCLVLLVSIARHIKYSDVGFVLDYYYKLIDGQVSKI</sequence>